<dbReference type="Gene3D" id="1.10.10.540">
    <property type="entry name" value="XPC-binding domain"/>
    <property type="match status" value="1"/>
</dbReference>
<evidence type="ECO:0000256" key="9">
    <source>
        <dbReference type="SAM" id="MobiDB-lite"/>
    </source>
</evidence>
<keyword evidence="5" id="KW-0647">Proteasome</keyword>
<dbReference type="SMART" id="SM00213">
    <property type="entry name" value="UBQ"/>
    <property type="match status" value="1"/>
</dbReference>
<feature type="compositionally biased region" description="Low complexity" evidence="9">
    <location>
        <begin position="132"/>
        <end position="146"/>
    </location>
</feature>
<evidence type="ECO:0000256" key="2">
    <source>
        <dbReference type="ARBA" id="ARBA00022553"/>
    </source>
</evidence>
<dbReference type="OrthoDB" id="419317at2759"/>
<dbReference type="GO" id="GO:0043130">
    <property type="term" value="F:ubiquitin binding"/>
    <property type="evidence" value="ECO:0007669"/>
    <property type="project" value="UniProtKB-UniRule"/>
</dbReference>
<keyword evidence="8" id="KW-0963">Cytoplasm</keyword>
<dbReference type="GO" id="GO:0003684">
    <property type="term" value="F:damaged DNA binding"/>
    <property type="evidence" value="ECO:0007669"/>
    <property type="project" value="UniProtKB-UniRule"/>
</dbReference>
<keyword evidence="7 8" id="KW-0539">Nucleus</keyword>
<dbReference type="SUPFAM" id="SSF101238">
    <property type="entry name" value="XPC-binding domain"/>
    <property type="match status" value="1"/>
</dbReference>
<keyword evidence="3" id="KW-0677">Repeat</keyword>
<comment type="function">
    <text evidence="8">Multiubiquitin chain receptor involved in modulation of proteasomal degradation. Involved in nucleotide excision repair.</text>
</comment>
<dbReference type="GO" id="GO:0070628">
    <property type="term" value="F:proteasome binding"/>
    <property type="evidence" value="ECO:0007669"/>
    <property type="project" value="TreeGrafter"/>
</dbReference>
<feature type="domain" description="UBA" evidence="10">
    <location>
        <begin position="368"/>
        <end position="408"/>
    </location>
</feature>
<evidence type="ECO:0000256" key="8">
    <source>
        <dbReference type="RuleBase" id="RU367049"/>
    </source>
</evidence>
<keyword evidence="4 8" id="KW-0227">DNA damage</keyword>
<evidence type="ECO:0000256" key="5">
    <source>
        <dbReference type="ARBA" id="ARBA00022942"/>
    </source>
</evidence>
<feature type="compositionally biased region" description="Basic and acidic residues" evidence="9">
    <location>
        <begin position="103"/>
        <end position="123"/>
    </location>
</feature>
<dbReference type="Pfam" id="PF00240">
    <property type="entry name" value="ubiquitin"/>
    <property type="match status" value="1"/>
</dbReference>
<keyword evidence="2" id="KW-0597">Phosphoprotein</keyword>
<feature type="domain" description="Ubiquitin-like" evidence="11">
    <location>
        <begin position="1"/>
        <end position="79"/>
    </location>
</feature>
<organism evidence="12 13">
    <name type="scientific">Branchiostoma lanceolatum</name>
    <name type="common">Common lancelet</name>
    <name type="synonym">Amphioxus lanceolatum</name>
    <dbReference type="NCBI Taxonomy" id="7740"/>
    <lineage>
        <taxon>Eukaryota</taxon>
        <taxon>Metazoa</taxon>
        <taxon>Chordata</taxon>
        <taxon>Cephalochordata</taxon>
        <taxon>Leptocardii</taxon>
        <taxon>Amphioxiformes</taxon>
        <taxon>Branchiostomatidae</taxon>
        <taxon>Branchiostoma</taxon>
    </lineage>
</organism>
<dbReference type="SUPFAM" id="SSF46934">
    <property type="entry name" value="UBA-like"/>
    <property type="match status" value="2"/>
</dbReference>
<dbReference type="Gene3D" id="1.10.8.10">
    <property type="entry name" value="DNA helicase RuvA subunit, C-terminal domain"/>
    <property type="match status" value="2"/>
</dbReference>
<dbReference type="Pfam" id="PF00627">
    <property type="entry name" value="UBA"/>
    <property type="match status" value="2"/>
</dbReference>
<dbReference type="FunFam" id="1.10.10.540:FF:000001">
    <property type="entry name" value="UV excision repair protein RAD23 B"/>
    <property type="match status" value="1"/>
</dbReference>
<dbReference type="GO" id="GO:0031593">
    <property type="term" value="F:polyubiquitin modification-dependent protein binding"/>
    <property type="evidence" value="ECO:0007669"/>
    <property type="project" value="UniProtKB-UniRule"/>
</dbReference>
<dbReference type="CDD" id="cd01805">
    <property type="entry name" value="Ubl_Rad23"/>
    <property type="match status" value="1"/>
</dbReference>
<dbReference type="FunFam" id="3.10.20.90:FF:000053">
    <property type="entry name" value="UV excision repair protein RAD23 homolog A"/>
    <property type="match status" value="1"/>
</dbReference>
<dbReference type="InterPro" id="IPR006636">
    <property type="entry name" value="STI1_HS-bd"/>
</dbReference>
<comment type="similarity">
    <text evidence="1 8">Belongs to the RAD23 family.</text>
</comment>
<keyword evidence="6 8" id="KW-0234">DNA repair</keyword>
<dbReference type="FunFam" id="1.10.8.10:FF:000003">
    <property type="entry name" value="UV excision repair protein RAD23 homolog"/>
    <property type="match status" value="1"/>
</dbReference>
<feature type="compositionally biased region" description="Low complexity" evidence="9">
    <location>
        <begin position="265"/>
        <end position="275"/>
    </location>
</feature>
<dbReference type="PRINTS" id="PR01839">
    <property type="entry name" value="RAD23PROTEIN"/>
</dbReference>
<dbReference type="NCBIfam" id="TIGR00601">
    <property type="entry name" value="rad23"/>
    <property type="match status" value="1"/>
</dbReference>
<proteinExistence type="inferred from homology"/>
<dbReference type="GO" id="GO:0005829">
    <property type="term" value="C:cytosol"/>
    <property type="evidence" value="ECO:0007669"/>
    <property type="project" value="TreeGrafter"/>
</dbReference>
<dbReference type="InterPro" id="IPR036353">
    <property type="entry name" value="XPC-bd_sf"/>
</dbReference>
<dbReference type="Proteomes" id="UP000838412">
    <property type="component" value="Chromosome 13"/>
</dbReference>
<dbReference type="PROSITE" id="PS50030">
    <property type="entry name" value="UBA"/>
    <property type="match status" value="2"/>
</dbReference>
<feature type="compositionally biased region" description="Low complexity" evidence="9">
    <location>
        <begin position="88"/>
        <end position="102"/>
    </location>
</feature>
<feature type="region of interest" description="Disordered" evidence="9">
    <location>
        <begin position="218"/>
        <end position="285"/>
    </location>
</feature>
<gene>
    <name evidence="12" type="primary">RAD23B</name>
    <name evidence="12" type="ORF">BLAG_LOCUS6641</name>
</gene>
<comment type="subcellular location">
    <subcellularLocation>
        <location evidence="8">Nucleus</location>
    </subcellularLocation>
    <subcellularLocation>
        <location evidence="8">Cytoplasm</location>
    </subcellularLocation>
</comment>
<keyword evidence="13" id="KW-1185">Reference proteome</keyword>
<reference evidence="12" key="1">
    <citation type="submission" date="2022-01" db="EMBL/GenBank/DDBJ databases">
        <authorList>
            <person name="Braso-Vives M."/>
        </authorList>
    </citation>
    <scope>NUCLEOTIDE SEQUENCE</scope>
</reference>
<accession>A0A8J9YXR3</accession>
<dbReference type="PANTHER" id="PTHR10621">
    <property type="entry name" value="UV EXCISION REPAIR PROTEIN RAD23"/>
    <property type="match status" value="1"/>
</dbReference>
<dbReference type="SUPFAM" id="SSF54236">
    <property type="entry name" value="Ubiquitin-like"/>
    <property type="match status" value="1"/>
</dbReference>
<dbReference type="InterPro" id="IPR041811">
    <property type="entry name" value="RAD23A/B_UBA1"/>
</dbReference>
<evidence type="ECO:0000313" key="13">
    <source>
        <dbReference type="Proteomes" id="UP000838412"/>
    </source>
</evidence>
<feature type="region of interest" description="Disordered" evidence="9">
    <location>
        <begin position="80"/>
        <end position="146"/>
    </location>
</feature>
<evidence type="ECO:0000313" key="12">
    <source>
        <dbReference type="EMBL" id="CAH1243787.1"/>
    </source>
</evidence>
<dbReference type="EMBL" id="OV696698">
    <property type="protein sequence ID" value="CAH1243787.1"/>
    <property type="molecule type" value="Genomic_DNA"/>
</dbReference>
<dbReference type="SMART" id="SM00727">
    <property type="entry name" value="STI1"/>
    <property type="match status" value="1"/>
</dbReference>
<feature type="domain" description="UBA" evidence="10">
    <location>
        <begin position="168"/>
        <end position="208"/>
    </location>
</feature>
<protein>
    <recommendedName>
        <fullName evidence="8">UV excision repair protein RAD23</fullName>
    </recommendedName>
</protein>
<dbReference type="Gene3D" id="3.10.20.90">
    <property type="entry name" value="Phosphatidylinositol 3-kinase Catalytic Subunit, Chain A, domain 1"/>
    <property type="match status" value="1"/>
</dbReference>
<dbReference type="CDD" id="cd14380">
    <property type="entry name" value="UBA2_Rad23"/>
    <property type="match status" value="1"/>
</dbReference>
<dbReference type="AlphaFoldDB" id="A0A8J9YXR3"/>
<dbReference type="GO" id="GO:0006289">
    <property type="term" value="P:nucleotide-excision repair"/>
    <property type="evidence" value="ECO:0007669"/>
    <property type="project" value="UniProtKB-UniRule"/>
</dbReference>
<name>A0A8J9YXR3_BRALA</name>
<evidence type="ECO:0000256" key="6">
    <source>
        <dbReference type="ARBA" id="ARBA00023204"/>
    </source>
</evidence>
<dbReference type="GO" id="GO:0000502">
    <property type="term" value="C:proteasome complex"/>
    <property type="evidence" value="ECO:0007669"/>
    <property type="project" value="UniProtKB-KW"/>
</dbReference>
<dbReference type="SMART" id="SM00165">
    <property type="entry name" value="UBA"/>
    <property type="match status" value="2"/>
</dbReference>
<dbReference type="CDD" id="cd14377">
    <property type="entry name" value="UBA1_Rad23"/>
    <property type="match status" value="1"/>
</dbReference>
<dbReference type="GO" id="GO:0043161">
    <property type="term" value="P:proteasome-mediated ubiquitin-dependent protein catabolic process"/>
    <property type="evidence" value="ECO:0007669"/>
    <property type="project" value="UniProtKB-UniRule"/>
</dbReference>
<evidence type="ECO:0000259" key="11">
    <source>
        <dbReference type="PROSITE" id="PS50053"/>
    </source>
</evidence>
<dbReference type="InterPro" id="IPR004806">
    <property type="entry name" value="Rad23"/>
</dbReference>
<dbReference type="PROSITE" id="PS50053">
    <property type="entry name" value="UBIQUITIN_2"/>
    <property type="match status" value="1"/>
</dbReference>
<dbReference type="InterPro" id="IPR015940">
    <property type="entry name" value="UBA"/>
</dbReference>
<dbReference type="InterPro" id="IPR009060">
    <property type="entry name" value="UBA-like_sf"/>
</dbReference>
<evidence type="ECO:0000259" key="10">
    <source>
        <dbReference type="PROSITE" id="PS50030"/>
    </source>
</evidence>
<sequence>MQITFKTLQQQTFKIEIEENATVKQLKEKVEGEKGKDSFPAAGLKLIYAGKILQDDLPLSQYKINEENFVVIMVTKPKAAAKEEPPKAEATPAATPAAAATPTEEKPKEEEKKEEKKEEEQKESSPVQPSETAAPTTTASGPSGSTLAQAESTLADMAQYAPFQMTGTAYETMVTNMMSMGFERDQVVAALRASFNNPDRAVEYLLTGLPPAMEVPAAAAPPAPAAPAAPAAATQGSAAATQGSAAPAQGSATGTPPVPAPAPAPAGTGTAGTPGSQPPPENPLEFLREQPQFQNMRQLIRSNPSLLTALLQNLGQSNPQLLQHINDHQQEFIEMLNEPVEGEGGAVGTGAPVMGQLPTGQNVIQVTPQEKEAIERLKALGFEEGLVIQAYFACDKNENLAANFLLSQGDDDQQ</sequence>
<evidence type="ECO:0000256" key="3">
    <source>
        <dbReference type="ARBA" id="ARBA00022737"/>
    </source>
</evidence>
<dbReference type="GO" id="GO:0005654">
    <property type="term" value="C:nucleoplasm"/>
    <property type="evidence" value="ECO:0007669"/>
    <property type="project" value="TreeGrafter"/>
</dbReference>
<evidence type="ECO:0000256" key="7">
    <source>
        <dbReference type="ARBA" id="ARBA00023242"/>
    </source>
</evidence>
<dbReference type="Pfam" id="PF09280">
    <property type="entry name" value="XPC-binding"/>
    <property type="match status" value="1"/>
</dbReference>
<dbReference type="InterPro" id="IPR029071">
    <property type="entry name" value="Ubiquitin-like_domsf"/>
</dbReference>
<evidence type="ECO:0000256" key="4">
    <source>
        <dbReference type="ARBA" id="ARBA00022763"/>
    </source>
</evidence>
<dbReference type="InterPro" id="IPR000626">
    <property type="entry name" value="Ubiquitin-like_dom"/>
</dbReference>
<dbReference type="FunFam" id="1.10.8.10:FF:000002">
    <property type="entry name" value="UV excision repair protein RAD23 homolog"/>
    <property type="match status" value="1"/>
</dbReference>
<feature type="compositionally biased region" description="Low complexity" evidence="9">
    <location>
        <begin position="228"/>
        <end position="255"/>
    </location>
</feature>
<dbReference type="PANTHER" id="PTHR10621:SF0">
    <property type="entry name" value="UV EXCISION REPAIR PROTEIN RAD23"/>
    <property type="match status" value="1"/>
</dbReference>
<dbReference type="InterPro" id="IPR015360">
    <property type="entry name" value="XPC-bd"/>
</dbReference>
<evidence type="ECO:0000256" key="1">
    <source>
        <dbReference type="ARBA" id="ARBA00009878"/>
    </source>
</evidence>